<gene>
    <name evidence="2" type="ORF">ACFFGG_15645</name>
</gene>
<keyword evidence="1" id="KW-0472">Membrane</keyword>
<name>A0ABV6PVX1_9BURK</name>
<dbReference type="Proteomes" id="UP001589834">
    <property type="component" value="Unassembled WGS sequence"/>
</dbReference>
<proteinExistence type="predicted"/>
<comment type="caution">
    <text evidence="2">The sequence shown here is derived from an EMBL/GenBank/DDBJ whole genome shotgun (WGS) entry which is preliminary data.</text>
</comment>
<evidence type="ECO:0000256" key="1">
    <source>
        <dbReference type="SAM" id="Phobius"/>
    </source>
</evidence>
<feature type="transmembrane region" description="Helical" evidence="1">
    <location>
        <begin position="174"/>
        <end position="192"/>
    </location>
</feature>
<protein>
    <submittedName>
        <fullName evidence="2">PEP-CTERM sorting domain-containing protein</fullName>
    </submittedName>
</protein>
<dbReference type="RefSeq" id="WP_377484400.1">
    <property type="nucleotide sequence ID" value="NZ_JBHLTN010000034.1"/>
</dbReference>
<organism evidence="2 3">
    <name type="scientific">Ottowia pentelensis</name>
    <dbReference type="NCBI Taxonomy" id="511108"/>
    <lineage>
        <taxon>Bacteria</taxon>
        <taxon>Pseudomonadati</taxon>
        <taxon>Pseudomonadota</taxon>
        <taxon>Betaproteobacteria</taxon>
        <taxon>Burkholderiales</taxon>
        <taxon>Comamonadaceae</taxon>
        <taxon>Ottowia</taxon>
    </lineage>
</organism>
<accession>A0ABV6PVX1</accession>
<keyword evidence="1" id="KW-1133">Transmembrane helix</keyword>
<keyword evidence="1" id="KW-0812">Transmembrane</keyword>
<sequence length="198" mass="20193">MGTHALMRAARRLLPLALGGVVLGASGAFLNAPVPANAYITQGGLDWAWASPLPAAVAPLDLSYQSAQGWRLPTAAELANAPLATDFMKAGANVPLAGTDPVSGAYFAVPNANLTGPAACATPYFSASYHHCDWADGLGQPGGLWAQPGDVGFRDQLVVRTSGASSAIAPVPTLGGGALVLLSLTLLGVGWLNRPRQR</sequence>
<evidence type="ECO:0000313" key="3">
    <source>
        <dbReference type="Proteomes" id="UP001589834"/>
    </source>
</evidence>
<evidence type="ECO:0000313" key="2">
    <source>
        <dbReference type="EMBL" id="MFC0593984.1"/>
    </source>
</evidence>
<reference evidence="2 3" key="1">
    <citation type="submission" date="2024-09" db="EMBL/GenBank/DDBJ databases">
        <authorList>
            <person name="Sun Q."/>
            <person name="Mori K."/>
        </authorList>
    </citation>
    <scope>NUCLEOTIDE SEQUENCE [LARGE SCALE GENOMIC DNA]</scope>
    <source>
        <strain evidence="2 3">NCAIM B.02336</strain>
    </source>
</reference>
<dbReference type="EMBL" id="JBHLTN010000034">
    <property type="protein sequence ID" value="MFC0593984.1"/>
    <property type="molecule type" value="Genomic_DNA"/>
</dbReference>
<keyword evidence="3" id="KW-1185">Reference proteome</keyword>